<dbReference type="Proteomes" id="UP000216947">
    <property type="component" value="Unassembled WGS sequence"/>
</dbReference>
<evidence type="ECO:0000256" key="2">
    <source>
        <dbReference type="SAM" id="SignalP"/>
    </source>
</evidence>
<dbReference type="InterPro" id="IPR027056">
    <property type="entry name" value="Gluconate_2DH_su3"/>
</dbReference>
<feature type="chain" id="PRO_5012017521" description="Gluconate 2-dehydrogenase" evidence="2">
    <location>
        <begin position="33"/>
        <end position="245"/>
    </location>
</feature>
<dbReference type="Pfam" id="PF13618">
    <property type="entry name" value="Gluconate_2-dh3"/>
    <property type="match status" value="1"/>
</dbReference>
<dbReference type="AlphaFoldDB" id="A0A261RIR3"/>
<dbReference type="InterPro" id="IPR006311">
    <property type="entry name" value="TAT_signal"/>
</dbReference>
<dbReference type="PROSITE" id="PS51318">
    <property type="entry name" value="TAT"/>
    <property type="match status" value="1"/>
</dbReference>
<proteinExistence type="predicted"/>
<accession>A0A261RIR3</accession>
<feature type="compositionally biased region" description="Low complexity" evidence="1">
    <location>
        <begin position="43"/>
        <end position="53"/>
    </location>
</feature>
<evidence type="ECO:0000313" key="4">
    <source>
        <dbReference type="Proteomes" id="UP000216947"/>
    </source>
</evidence>
<dbReference type="EMBL" id="NEVK01000003">
    <property type="protein sequence ID" value="OZI24938.1"/>
    <property type="molecule type" value="Genomic_DNA"/>
</dbReference>
<organism evidence="3 4">
    <name type="scientific">Bordetella genomosp. 7</name>
    <dbReference type="NCBI Taxonomy" id="1416805"/>
    <lineage>
        <taxon>Bacteria</taxon>
        <taxon>Pseudomonadati</taxon>
        <taxon>Pseudomonadota</taxon>
        <taxon>Betaproteobacteria</taxon>
        <taxon>Burkholderiales</taxon>
        <taxon>Alcaligenaceae</taxon>
        <taxon>Bordetella</taxon>
    </lineage>
</organism>
<evidence type="ECO:0008006" key="5">
    <source>
        <dbReference type="Google" id="ProtNLM"/>
    </source>
</evidence>
<keyword evidence="4" id="KW-1185">Reference proteome</keyword>
<evidence type="ECO:0000256" key="1">
    <source>
        <dbReference type="SAM" id="MobiDB-lite"/>
    </source>
</evidence>
<keyword evidence="2" id="KW-0732">Signal</keyword>
<name>A0A261RIR3_9BORD</name>
<reference evidence="4" key="1">
    <citation type="submission" date="2017-05" db="EMBL/GenBank/DDBJ databases">
        <title>Complete and WGS of Bordetella genogroups.</title>
        <authorList>
            <person name="Spilker T."/>
            <person name="Lipuma J."/>
        </authorList>
    </citation>
    <scope>NUCLEOTIDE SEQUENCE [LARGE SCALE GENOMIC DNA]</scope>
    <source>
        <strain evidence="4">AU18089</strain>
    </source>
</reference>
<dbReference type="RefSeq" id="WP_026640495.1">
    <property type="nucleotide sequence ID" value="NZ_NEVK01000003.1"/>
</dbReference>
<comment type="caution">
    <text evidence="3">The sequence shown here is derived from an EMBL/GenBank/DDBJ whole genome shotgun (WGS) entry which is preliminary data.</text>
</comment>
<sequence>MPDRTDPPRRLFLKRTIALVPASALATSAAPAAAESRHPEPAPKASPASSPASHYQPRYFSASEWKFIHAACDRLIPEDDIGPGALSLRVPEFIDRELEGGFGHAARWYMQGPFREDAPPELGYQSRQTPREVYRRAIAAIDAECERRYGRPFAQLDGGAQDQVLDACSTNRFGPGQERLDRFFSFLWQNVKEGYFADPIHGGNHGMGSWQMMGFTGARASYLEWAERHNQPYPLGPVSITGQRL</sequence>
<gene>
    <name evidence="3" type="ORF">CAL19_05500</name>
</gene>
<feature type="region of interest" description="Disordered" evidence="1">
    <location>
        <begin position="28"/>
        <end position="53"/>
    </location>
</feature>
<protein>
    <recommendedName>
        <fullName evidence="5">Gluconate 2-dehydrogenase</fullName>
    </recommendedName>
</protein>
<evidence type="ECO:0000313" key="3">
    <source>
        <dbReference type="EMBL" id="OZI24938.1"/>
    </source>
</evidence>
<feature type="signal peptide" evidence="2">
    <location>
        <begin position="1"/>
        <end position="32"/>
    </location>
</feature>